<organism evidence="1 2">
    <name type="scientific">Streptomyces yokosukanensis</name>
    <dbReference type="NCBI Taxonomy" id="67386"/>
    <lineage>
        <taxon>Bacteria</taxon>
        <taxon>Bacillati</taxon>
        <taxon>Actinomycetota</taxon>
        <taxon>Actinomycetes</taxon>
        <taxon>Kitasatosporales</taxon>
        <taxon>Streptomycetaceae</taxon>
        <taxon>Streptomyces</taxon>
    </lineage>
</organism>
<proteinExistence type="predicted"/>
<keyword evidence="2" id="KW-1185">Reference proteome</keyword>
<sequence length="140" mass="16226">MTVREGALTTEQRHETMARLTDALMFWEKVPETPAARKIMKGWVYEVAADADYIGGSPDHEKPFYFIEVRILSGRLDVLGKQGIIRDFTEIIMRLENSERTPENLRRVWVTINELDRDDWGIGGHTDWLRDYTSALEELG</sequence>
<protein>
    <recommendedName>
        <fullName evidence="3">4-oxalocrotonate tautomerase</fullName>
    </recommendedName>
</protein>
<dbReference type="SUPFAM" id="SSF55331">
    <property type="entry name" value="Tautomerase/MIF"/>
    <property type="match status" value="1"/>
</dbReference>
<gene>
    <name evidence="1" type="ORF">AQI95_24165</name>
</gene>
<evidence type="ECO:0000313" key="1">
    <source>
        <dbReference type="EMBL" id="KUN03576.1"/>
    </source>
</evidence>
<dbReference type="AlphaFoldDB" id="A0A101P291"/>
<name>A0A101P291_9ACTN</name>
<dbReference type="Gene3D" id="3.30.429.10">
    <property type="entry name" value="Macrophage Migration Inhibitory Factor"/>
    <property type="match status" value="1"/>
</dbReference>
<evidence type="ECO:0008006" key="3">
    <source>
        <dbReference type="Google" id="ProtNLM"/>
    </source>
</evidence>
<dbReference type="Proteomes" id="UP000053127">
    <property type="component" value="Unassembled WGS sequence"/>
</dbReference>
<accession>A0A101P291</accession>
<reference evidence="1 2" key="1">
    <citation type="submission" date="2015-10" db="EMBL/GenBank/DDBJ databases">
        <title>Draft genome sequence of Streptomyces yokosukanensis DSM 40224, type strain for the species Streptomyces yokosukanensis.</title>
        <authorList>
            <person name="Ruckert C."/>
            <person name="Winkler A."/>
            <person name="Kalinowski J."/>
            <person name="Kampfer P."/>
            <person name="Glaeser S."/>
        </authorList>
    </citation>
    <scope>NUCLEOTIDE SEQUENCE [LARGE SCALE GENOMIC DNA]</scope>
    <source>
        <strain evidence="1 2">DSM 40224</strain>
    </source>
</reference>
<dbReference type="InterPro" id="IPR014347">
    <property type="entry name" value="Tautomerase/MIF_sf"/>
</dbReference>
<evidence type="ECO:0000313" key="2">
    <source>
        <dbReference type="Proteomes" id="UP000053127"/>
    </source>
</evidence>
<dbReference type="EMBL" id="LMWN01000033">
    <property type="protein sequence ID" value="KUN03576.1"/>
    <property type="molecule type" value="Genomic_DNA"/>
</dbReference>
<comment type="caution">
    <text evidence="1">The sequence shown here is derived from an EMBL/GenBank/DDBJ whole genome shotgun (WGS) entry which is preliminary data.</text>
</comment>